<dbReference type="InterPro" id="IPR008927">
    <property type="entry name" value="6-PGluconate_DH-like_C_sf"/>
</dbReference>
<evidence type="ECO:0000256" key="1">
    <source>
        <dbReference type="ARBA" id="ARBA00005086"/>
    </source>
</evidence>
<evidence type="ECO:0000256" key="5">
    <source>
        <dbReference type="PIRSR" id="PIRSR000105-2"/>
    </source>
</evidence>
<dbReference type="InterPro" id="IPR013328">
    <property type="entry name" value="6PGD_dom2"/>
</dbReference>
<dbReference type="InterPro" id="IPR006176">
    <property type="entry name" value="3-OHacyl-CoA_DH_NAD-bd"/>
</dbReference>
<feature type="binding site" evidence="5">
    <location>
        <position position="274"/>
    </location>
    <ligand>
        <name>NAD(+)</name>
        <dbReference type="ChEBI" id="CHEBI:57540"/>
    </ligand>
</feature>
<dbReference type="KEGG" id="jpo:G7058_07160"/>
<evidence type="ECO:0000313" key="9">
    <source>
        <dbReference type="Proteomes" id="UP000501830"/>
    </source>
</evidence>
<dbReference type="Pfam" id="PF00725">
    <property type="entry name" value="3HCDH"/>
    <property type="match status" value="1"/>
</dbReference>
<feature type="site" description="Important for catalytic activity" evidence="4">
    <location>
        <position position="140"/>
    </location>
</feature>
<name>A0A6G7WHX5_9LACT</name>
<dbReference type="FunFam" id="3.40.50.720:FF:000009">
    <property type="entry name" value="Fatty oxidation complex, alpha subunit"/>
    <property type="match status" value="1"/>
</dbReference>
<dbReference type="InterPro" id="IPR006180">
    <property type="entry name" value="3-OHacyl-CoA_DH_CS"/>
</dbReference>
<dbReference type="SUPFAM" id="SSF51735">
    <property type="entry name" value="NAD(P)-binding Rossmann-fold domains"/>
    <property type="match status" value="1"/>
</dbReference>
<dbReference type="SUPFAM" id="SSF48179">
    <property type="entry name" value="6-phosphogluconate dehydrogenase C-terminal domain-like"/>
    <property type="match status" value="1"/>
</dbReference>
<dbReference type="UniPathway" id="UPA00863"/>
<dbReference type="Proteomes" id="UP000501830">
    <property type="component" value="Chromosome"/>
</dbReference>
<protein>
    <submittedName>
        <fullName evidence="8">3-hydroxybutyryl-CoA dehydrogenase</fullName>
        <ecNumber evidence="8">1.1.1.157</ecNumber>
    </submittedName>
</protein>
<dbReference type="InterPro" id="IPR006108">
    <property type="entry name" value="3HC_DH_C"/>
</dbReference>
<dbReference type="NCBIfam" id="NF004474">
    <property type="entry name" value="PRK05808.1"/>
    <property type="match status" value="1"/>
</dbReference>
<dbReference type="EC" id="1.1.1.157" evidence="8"/>
<dbReference type="EMBL" id="CP049889">
    <property type="protein sequence ID" value="QIK51821.1"/>
    <property type="molecule type" value="Genomic_DNA"/>
</dbReference>
<keyword evidence="9" id="KW-1185">Reference proteome</keyword>
<dbReference type="AlphaFoldDB" id="A0A6G7WHX5"/>
<feature type="domain" description="3-hydroxyacyl-CoA dehydrogenase C-terminal" evidence="6">
    <location>
        <begin position="186"/>
        <end position="282"/>
    </location>
</feature>
<feature type="binding site" evidence="5">
    <location>
        <position position="143"/>
    </location>
    <ligand>
        <name>NAD(+)</name>
        <dbReference type="ChEBI" id="CHEBI:57540"/>
    </ligand>
</feature>
<comment type="pathway">
    <text evidence="1">Lipid metabolism; butanoate metabolism.</text>
</comment>
<dbReference type="InterPro" id="IPR036291">
    <property type="entry name" value="NAD(P)-bd_dom_sf"/>
</dbReference>
<evidence type="ECO:0000256" key="3">
    <source>
        <dbReference type="ARBA" id="ARBA00023002"/>
    </source>
</evidence>
<evidence type="ECO:0000256" key="2">
    <source>
        <dbReference type="ARBA" id="ARBA00009463"/>
    </source>
</evidence>
<accession>A0A6G7WHX5</accession>
<dbReference type="InterPro" id="IPR022694">
    <property type="entry name" value="3-OHacyl-CoA_DH"/>
</dbReference>
<feature type="binding site" evidence="5">
    <location>
        <position position="92"/>
    </location>
    <ligand>
        <name>NAD(+)</name>
        <dbReference type="ChEBI" id="CHEBI:57540"/>
    </ligand>
</feature>
<dbReference type="GO" id="GO:0019605">
    <property type="term" value="P:butyrate metabolic process"/>
    <property type="evidence" value="ECO:0007669"/>
    <property type="project" value="UniProtKB-UniPathway"/>
</dbReference>
<feature type="binding site" evidence="5">
    <location>
        <position position="97"/>
    </location>
    <ligand>
        <name>NAD(+)</name>
        <dbReference type="ChEBI" id="CHEBI:57540"/>
    </ligand>
</feature>
<comment type="similarity">
    <text evidence="2">Belongs to the 3-hydroxyacyl-CoA dehydrogenase family.</text>
</comment>
<sequence length="284" mass="30993">MEIKNVMVIGAGQMGNGIAQVFAQAGYSVYLNDIKEEFVQKGLANIDKNLDRLVKKEKISEADKAEIVGRITASTSYEDAKECQLVVEAATENPTIKFEIFKQLDAITSEDTILASNTSSISITSIGAATSRPEKVVGLHFFNPVPVMKLIEVNMGLLTSDETLTAMRKVGEDLNKTVVVVKDSAGFVVNRILVPMINEAIFVLSEGISTAEEIDEAMKLGANHPMGPITLADYIGLDVVLAVMNTLYNEFKDTKYRPAPLLVKYVQAGQLGRKTGKGFYDYTK</sequence>
<dbReference type="PANTHER" id="PTHR48075:SF5">
    <property type="entry name" value="3-HYDROXYBUTYRYL-COA DEHYDROGENASE"/>
    <property type="match status" value="1"/>
</dbReference>
<dbReference type="Pfam" id="PF02737">
    <property type="entry name" value="3HCDH_N"/>
    <property type="match status" value="1"/>
</dbReference>
<dbReference type="PIRSF" id="PIRSF000105">
    <property type="entry name" value="HCDH"/>
    <property type="match status" value="1"/>
</dbReference>
<dbReference type="NCBIfam" id="NF005875">
    <property type="entry name" value="PRK07819.1"/>
    <property type="match status" value="1"/>
</dbReference>
<gene>
    <name evidence="8" type="ORF">G7058_07160</name>
</gene>
<dbReference type="PROSITE" id="PS00067">
    <property type="entry name" value="3HCDH"/>
    <property type="match status" value="1"/>
</dbReference>
<reference evidence="8 9" key="1">
    <citation type="journal article" date="2017" name="Int. J. Syst. Evol. Microbiol.">
        <title>Jeotgalibaca porci sp. nov. and Jeotgalibaca arthritidis sp. nov., isolated from pigs, and emended description of the genus Jeotgalibaca.</title>
        <authorList>
            <person name="Zamora L."/>
            <person name="Perez-Sancho M."/>
            <person name="Dominguez L."/>
            <person name="Fernandez-Garayzabal J.F."/>
            <person name="Vela A.I."/>
        </authorList>
    </citation>
    <scope>NUCLEOTIDE SEQUENCE [LARGE SCALE GENOMIC DNA]</scope>
    <source>
        <strain evidence="8 9">CCUG 69148</strain>
    </source>
</reference>
<dbReference type="RefSeq" id="WP_166062880.1">
    <property type="nucleotide sequence ID" value="NZ_CP049889.1"/>
</dbReference>
<feature type="domain" description="3-hydroxyacyl-CoA dehydrogenase NAD binding" evidence="7">
    <location>
        <begin position="5"/>
        <end position="183"/>
    </location>
</feature>
<dbReference type="GeneID" id="94553058"/>
<dbReference type="GO" id="GO:0070403">
    <property type="term" value="F:NAD+ binding"/>
    <property type="evidence" value="ECO:0007669"/>
    <property type="project" value="InterPro"/>
</dbReference>
<evidence type="ECO:0000259" key="6">
    <source>
        <dbReference type="Pfam" id="PF00725"/>
    </source>
</evidence>
<dbReference type="Gene3D" id="3.40.50.720">
    <property type="entry name" value="NAD(P)-binding Rossmann-like Domain"/>
    <property type="match status" value="1"/>
</dbReference>
<dbReference type="Gene3D" id="1.10.1040.10">
    <property type="entry name" value="N-(1-d-carboxylethyl)-l-norvaline Dehydrogenase, domain 2"/>
    <property type="match status" value="1"/>
</dbReference>
<dbReference type="PANTHER" id="PTHR48075">
    <property type="entry name" value="3-HYDROXYACYL-COA DEHYDROGENASE FAMILY PROTEIN"/>
    <property type="match status" value="1"/>
</dbReference>
<dbReference type="GO" id="GO:0008691">
    <property type="term" value="F:3-hydroxybutyryl-CoA dehydrogenase activity"/>
    <property type="evidence" value="ECO:0007669"/>
    <property type="project" value="UniProtKB-EC"/>
</dbReference>
<organism evidence="8 9">
    <name type="scientific">Jeotgalibaca porci</name>
    <dbReference type="NCBI Taxonomy" id="1868793"/>
    <lineage>
        <taxon>Bacteria</taxon>
        <taxon>Bacillati</taxon>
        <taxon>Bacillota</taxon>
        <taxon>Bacilli</taxon>
        <taxon>Lactobacillales</taxon>
        <taxon>Carnobacteriaceae</taxon>
        <taxon>Jeotgalibaca</taxon>
    </lineage>
</organism>
<keyword evidence="3 8" id="KW-0560">Oxidoreductase</keyword>
<feature type="binding site" evidence="5">
    <location>
        <begin position="10"/>
        <end position="15"/>
    </location>
    <ligand>
        <name>NAD(+)</name>
        <dbReference type="ChEBI" id="CHEBI:57540"/>
    </ligand>
</feature>
<evidence type="ECO:0000313" key="8">
    <source>
        <dbReference type="EMBL" id="QIK51821.1"/>
    </source>
</evidence>
<feature type="binding site" evidence="5">
    <location>
        <position position="33"/>
    </location>
    <ligand>
        <name>NAD(+)</name>
        <dbReference type="ChEBI" id="CHEBI:57540"/>
    </ligand>
</feature>
<evidence type="ECO:0000259" key="7">
    <source>
        <dbReference type="Pfam" id="PF02737"/>
    </source>
</evidence>
<proteinExistence type="inferred from homology"/>
<keyword evidence="5" id="KW-0520">NAD</keyword>
<dbReference type="GO" id="GO:0006635">
    <property type="term" value="P:fatty acid beta-oxidation"/>
    <property type="evidence" value="ECO:0007669"/>
    <property type="project" value="TreeGrafter"/>
</dbReference>
<evidence type="ECO:0000256" key="4">
    <source>
        <dbReference type="PIRSR" id="PIRSR000105-1"/>
    </source>
</evidence>
<feature type="binding site" evidence="5">
    <location>
        <position position="119"/>
    </location>
    <ligand>
        <name>NAD(+)</name>
        <dbReference type="ChEBI" id="CHEBI:57540"/>
    </ligand>
</feature>